<sequence>MSKGTFVQPPYGPGPYQGPPHPGPPYPGPAGRPPGPPMPGAPPRKSRGAAPAILLIAGFLVVVVLGVVLIVVNHSRSQGRFKHAPEGCWLLGQAQIQVYVPGAGPKPSLEGASCTWEASGTNTTGRVHVYVETFDRSTVKDAEDQYGVRRRQADAPGVTIVPLSNGDESFMACNASKGSAGSCESYTRLSNQVFRVEFESFEERNVRDPALVVRTLTAQATRHLDQAGG</sequence>
<comment type="caution">
    <text evidence="3">The sequence shown here is derived from an EMBL/GenBank/DDBJ whole genome shotgun (WGS) entry which is preliminary data.</text>
</comment>
<feature type="compositionally biased region" description="Pro residues" evidence="1">
    <location>
        <begin position="10"/>
        <end position="42"/>
    </location>
</feature>
<dbReference type="Proteomes" id="UP001165135">
    <property type="component" value="Unassembled WGS sequence"/>
</dbReference>
<gene>
    <name evidence="3" type="ORF">Airi01_015570</name>
</gene>
<keyword evidence="2" id="KW-0812">Transmembrane</keyword>
<feature type="transmembrane region" description="Helical" evidence="2">
    <location>
        <begin position="48"/>
        <end position="72"/>
    </location>
</feature>
<evidence type="ECO:0000313" key="4">
    <source>
        <dbReference type="Proteomes" id="UP001165135"/>
    </source>
</evidence>
<dbReference type="EMBL" id="BSTJ01000001">
    <property type="protein sequence ID" value="GLY73290.1"/>
    <property type="molecule type" value="Genomic_DNA"/>
</dbReference>
<keyword evidence="2" id="KW-1133">Transmembrane helix</keyword>
<dbReference type="AlphaFoldDB" id="A0A9W6REQ6"/>
<accession>A0A9W6REQ6</accession>
<protein>
    <recommendedName>
        <fullName evidence="5">DUF3558 domain-containing protein</fullName>
    </recommendedName>
</protein>
<keyword evidence="2" id="KW-0472">Membrane</keyword>
<evidence type="ECO:0008006" key="5">
    <source>
        <dbReference type="Google" id="ProtNLM"/>
    </source>
</evidence>
<reference evidence="3" key="1">
    <citation type="submission" date="2023-03" db="EMBL/GenBank/DDBJ databases">
        <title>Actinoallomurus iriomotensis NBRC 103681.</title>
        <authorList>
            <person name="Ichikawa N."/>
            <person name="Sato H."/>
            <person name="Tonouchi N."/>
        </authorList>
    </citation>
    <scope>NUCLEOTIDE SEQUENCE</scope>
    <source>
        <strain evidence="3">NBRC 103681</strain>
    </source>
</reference>
<organism evidence="3 4">
    <name type="scientific">Actinoallomurus iriomotensis</name>
    <dbReference type="NCBI Taxonomy" id="478107"/>
    <lineage>
        <taxon>Bacteria</taxon>
        <taxon>Bacillati</taxon>
        <taxon>Actinomycetota</taxon>
        <taxon>Actinomycetes</taxon>
        <taxon>Streptosporangiales</taxon>
        <taxon>Thermomonosporaceae</taxon>
        <taxon>Actinoallomurus</taxon>
    </lineage>
</organism>
<evidence type="ECO:0000256" key="2">
    <source>
        <dbReference type="SAM" id="Phobius"/>
    </source>
</evidence>
<evidence type="ECO:0000313" key="3">
    <source>
        <dbReference type="EMBL" id="GLY73290.1"/>
    </source>
</evidence>
<feature type="region of interest" description="Disordered" evidence="1">
    <location>
        <begin position="1"/>
        <end position="47"/>
    </location>
</feature>
<proteinExistence type="predicted"/>
<evidence type="ECO:0000256" key="1">
    <source>
        <dbReference type="SAM" id="MobiDB-lite"/>
    </source>
</evidence>
<name>A0A9W6REQ6_9ACTN</name>